<keyword evidence="2" id="KW-1185">Reference proteome</keyword>
<evidence type="ECO:0000313" key="2">
    <source>
        <dbReference type="Proteomes" id="UP000279259"/>
    </source>
</evidence>
<dbReference type="Proteomes" id="UP000279259">
    <property type="component" value="Unassembled WGS sequence"/>
</dbReference>
<gene>
    <name evidence="1" type="ORF">EHS25_006882</name>
</gene>
<sequence>MSAPPSTTSFPTGSIVANTNLTAVITTCTFSSPECAFFFCGTQHQNVTYDEQTQTATCGINQYVASRTWGANYTKPYCDNSTMTCPIPSLASSAELVLESRWRRGKGMGMLAVMVLVQAVWPFGSV</sequence>
<dbReference type="EMBL" id="RSCD01000031">
    <property type="protein sequence ID" value="RSH81351.1"/>
    <property type="molecule type" value="Genomic_DNA"/>
</dbReference>
<name>A0A427XRC7_9TREE</name>
<dbReference type="OrthoDB" id="10371170at2759"/>
<protein>
    <submittedName>
        <fullName evidence="1">Uncharacterized protein</fullName>
    </submittedName>
</protein>
<organism evidence="1 2">
    <name type="scientific">Saitozyma podzolica</name>
    <dbReference type="NCBI Taxonomy" id="1890683"/>
    <lineage>
        <taxon>Eukaryota</taxon>
        <taxon>Fungi</taxon>
        <taxon>Dikarya</taxon>
        <taxon>Basidiomycota</taxon>
        <taxon>Agaricomycotina</taxon>
        <taxon>Tremellomycetes</taxon>
        <taxon>Tremellales</taxon>
        <taxon>Trimorphomycetaceae</taxon>
        <taxon>Saitozyma</taxon>
    </lineage>
</organism>
<comment type="caution">
    <text evidence="1">The sequence shown here is derived from an EMBL/GenBank/DDBJ whole genome shotgun (WGS) entry which is preliminary data.</text>
</comment>
<evidence type="ECO:0000313" key="1">
    <source>
        <dbReference type="EMBL" id="RSH81351.1"/>
    </source>
</evidence>
<proteinExistence type="predicted"/>
<reference evidence="1 2" key="1">
    <citation type="submission" date="2018-11" db="EMBL/GenBank/DDBJ databases">
        <title>Genome sequence of Saitozyma podzolica DSM 27192.</title>
        <authorList>
            <person name="Aliyu H."/>
            <person name="Gorte O."/>
            <person name="Ochsenreither K."/>
        </authorList>
    </citation>
    <scope>NUCLEOTIDE SEQUENCE [LARGE SCALE GENOMIC DNA]</scope>
    <source>
        <strain evidence="1 2">DSM 27192</strain>
    </source>
</reference>
<dbReference type="AlphaFoldDB" id="A0A427XRC7"/>
<accession>A0A427XRC7</accession>